<evidence type="ECO:0000256" key="7">
    <source>
        <dbReference type="ARBA" id="ARBA00023040"/>
    </source>
</evidence>
<feature type="transmembrane region" description="Helical" evidence="13">
    <location>
        <begin position="367"/>
        <end position="390"/>
    </location>
</feature>
<keyword evidence="4 13" id="KW-0812">Transmembrane</keyword>
<comment type="caution">
    <text evidence="15">The sequence shown here is derived from an EMBL/GenBank/DDBJ whole genome shotgun (WGS) entry which is preliminary data.</text>
</comment>
<feature type="non-terminal residue" evidence="15">
    <location>
        <position position="1"/>
    </location>
</feature>
<dbReference type="InterPro" id="IPR001828">
    <property type="entry name" value="ANF_lig-bd_rcpt"/>
</dbReference>
<comment type="subcellular location">
    <subcellularLocation>
        <location evidence="1">Cell membrane</location>
        <topology evidence="1">Multi-pass membrane protein</topology>
    </subcellularLocation>
</comment>
<proteinExistence type="inferred from homology"/>
<keyword evidence="7" id="KW-0297">G-protein coupled receptor</keyword>
<organism evidence="15 16">
    <name type="scientific">Dromas ardeola</name>
    <dbReference type="NCBI Taxonomy" id="458190"/>
    <lineage>
        <taxon>Eukaryota</taxon>
        <taxon>Metazoa</taxon>
        <taxon>Chordata</taxon>
        <taxon>Craniata</taxon>
        <taxon>Vertebrata</taxon>
        <taxon>Euteleostomi</taxon>
        <taxon>Archelosauria</taxon>
        <taxon>Archosauria</taxon>
        <taxon>Dinosauria</taxon>
        <taxon>Saurischia</taxon>
        <taxon>Theropoda</taxon>
        <taxon>Coelurosauria</taxon>
        <taxon>Aves</taxon>
        <taxon>Neognathae</taxon>
        <taxon>Neoaves</taxon>
        <taxon>Charadriiformes</taxon>
        <taxon>Dromadidae</taxon>
        <taxon>Dromas</taxon>
    </lineage>
</organism>
<protein>
    <recommendedName>
        <fullName evidence="12">Gamma-aminobutyric acid type B receptor subunit 2</fullName>
    </recommendedName>
</protein>
<evidence type="ECO:0000256" key="11">
    <source>
        <dbReference type="ARBA" id="ARBA00023224"/>
    </source>
</evidence>
<dbReference type="GO" id="GO:0007214">
    <property type="term" value="P:gamma-aminobutyric acid signaling pathway"/>
    <property type="evidence" value="ECO:0007669"/>
    <property type="project" value="TreeGrafter"/>
</dbReference>
<dbReference type="Pfam" id="PF00003">
    <property type="entry name" value="7tm_3"/>
    <property type="match status" value="1"/>
</dbReference>
<gene>
    <name evidence="15" type="primary">Gabbr2</name>
    <name evidence="15" type="ORF">DROARD_R12980</name>
</gene>
<evidence type="ECO:0000256" key="12">
    <source>
        <dbReference type="ARBA" id="ARBA00073785"/>
    </source>
</evidence>
<feature type="domain" description="G-protein coupled receptors family 3 profile" evidence="14">
    <location>
        <begin position="369"/>
        <end position="508"/>
    </location>
</feature>
<name>A0A7K5XYC1_9CHAR</name>
<evidence type="ECO:0000256" key="10">
    <source>
        <dbReference type="ARBA" id="ARBA00023180"/>
    </source>
</evidence>
<evidence type="ECO:0000259" key="14">
    <source>
        <dbReference type="PROSITE" id="PS50259"/>
    </source>
</evidence>
<dbReference type="PANTHER" id="PTHR10519">
    <property type="entry name" value="GABA-B RECEPTOR"/>
    <property type="match status" value="1"/>
</dbReference>
<evidence type="ECO:0000313" key="16">
    <source>
        <dbReference type="Proteomes" id="UP000586671"/>
    </source>
</evidence>
<sequence>QCDNAKGLKAFYDAIKYGPNHLMVFGGVCATVTSIIAESLKGWNLVQLSFAATTPELADKKKYPYFFRTVPSDNAVNPAILKLLKYYQWKRVGTLTQDVQRFSEVRNDLTGVLYGEDIEISDTESFSNDPCTSVKKLKGNDVRIILGQFDEEMAVKVFCCAYDEEMYGSKYQWIIPGWYENLWWESWINSSQCLSKNLLAAMEGYIGVDFEPLSSKMIKTISGRTPQQYEKEYNAKRGDGQSSKFHGYAYDGIWVAQERVQAGFECLQRWRLHKRLNGLELFIQKGVKLQHDEIMIVRLTGQVVFRNGERMGTIKFTQFQERKEVKVGEYNAVADTLEIINNSIRFQGLEPPKDKTIIQEELRKISLPLYSILSALTILGMIMASAFLFFNIKNRNQKLIKMSSPYMNNLIILGGMLSYASIFLFGLDGSFVSEKTFETLCTVRTWILTVGYTTAFGAMFAKTWRVHAIFKNVKMKKKIIKDQKLLVIVGGMLLIDLCILICWQVVDPLRRTVEKYNMEVCP</sequence>
<dbReference type="SUPFAM" id="SSF53822">
    <property type="entry name" value="Periplasmic binding protein-like I"/>
    <property type="match status" value="1"/>
</dbReference>
<dbReference type="PRINTS" id="PR01176">
    <property type="entry name" value="GABABRECEPTR"/>
</dbReference>
<evidence type="ECO:0000256" key="9">
    <source>
        <dbReference type="ARBA" id="ARBA00023170"/>
    </source>
</evidence>
<keyword evidence="6 13" id="KW-1133">Transmembrane helix</keyword>
<keyword evidence="3" id="KW-1003">Cell membrane</keyword>
<dbReference type="PANTHER" id="PTHR10519:SF74">
    <property type="entry name" value="GAMMA-AMINOBUTYRIC ACID TYPE B RECEPTOR SUBUNIT 2"/>
    <property type="match status" value="1"/>
</dbReference>
<dbReference type="AlphaFoldDB" id="A0A7K5XYC1"/>
<dbReference type="PRINTS" id="PR00248">
    <property type="entry name" value="GPCRMGR"/>
</dbReference>
<dbReference type="GO" id="GO:0038039">
    <property type="term" value="C:G protein-coupled receptor heterodimeric complex"/>
    <property type="evidence" value="ECO:0007669"/>
    <property type="project" value="TreeGrafter"/>
</dbReference>
<keyword evidence="8 13" id="KW-0472">Membrane</keyword>
<dbReference type="GO" id="GO:0004965">
    <property type="term" value="F:G protein-coupled GABA receptor activity"/>
    <property type="evidence" value="ECO:0007669"/>
    <property type="project" value="InterPro"/>
</dbReference>
<accession>A0A7K5XYC1</accession>
<evidence type="ECO:0000256" key="5">
    <source>
        <dbReference type="ARBA" id="ARBA00022729"/>
    </source>
</evidence>
<dbReference type="PRINTS" id="PR01178">
    <property type="entry name" value="GABAB2RECPTR"/>
</dbReference>
<keyword evidence="5" id="KW-0732">Signal</keyword>
<evidence type="ECO:0000256" key="2">
    <source>
        <dbReference type="ARBA" id="ARBA00008991"/>
    </source>
</evidence>
<evidence type="ECO:0000256" key="4">
    <source>
        <dbReference type="ARBA" id="ARBA00022692"/>
    </source>
</evidence>
<dbReference type="InterPro" id="IPR017978">
    <property type="entry name" value="GPCR_3_C"/>
</dbReference>
<dbReference type="FunFam" id="3.40.50.2300:FF:000063">
    <property type="entry name" value="Gamma-aminobutyric acid type B receptor subunit"/>
    <property type="match status" value="1"/>
</dbReference>
<keyword evidence="11" id="KW-0807">Transducer</keyword>
<keyword evidence="9" id="KW-0675">Receptor</keyword>
<dbReference type="PROSITE" id="PS50259">
    <property type="entry name" value="G_PROTEIN_RECEP_F3_4"/>
    <property type="match status" value="1"/>
</dbReference>
<evidence type="ECO:0000256" key="3">
    <source>
        <dbReference type="ARBA" id="ARBA00022475"/>
    </source>
</evidence>
<evidence type="ECO:0000313" key="15">
    <source>
        <dbReference type="EMBL" id="NWU58017.1"/>
    </source>
</evidence>
<keyword evidence="10" id="KW-0325">Glycoprotein</keyword>
<evidence type="ECO:0000256" key="6">
    <source>
        <dbReference type="ARBA" id="ARBA00022989"/>
    </source>
</evidence>
<reference evidence="15 16" key="1">
    <citation type="submission" date="2019-09" db="EMBL/GenBank/DDBJ databases">
        <title>Bird 10,000 Genomes (B10K) Project - Family phase.</title>
        <authorList>
            <person name="Zhang G."/>
        </authorList>
    </citation>
    <scope>NUCLEOTIDE SEQUENCE [LARGE SCALE GENOMIC DNA]</scope>
    <source>
        <strain evidence="15">B10K-DU-012-55</strain>
        <tissue evidence="15">Muscle</tissue>
    </source>
</reference>
<dbReference type="Pfam" id="PF01094">
    <property type="entry name" value="ANF_receptor"/>
    <property type="match status" value="1"/>
</dbReference>
<feature type="non-terminal residue" evidence="15">
    <location>
        <position position="522"/>
    </location>
</feature>
<dbReference type="Gene3D" id="3.40.50.2300">
    <property type="match status" value="2"/>
</dbReference>
<dbReference type="Proteomes" id="UP000586671">
    <property type="component" value="Unassembled WGS sequence"/>
</dbReference>
<evidence type="ECO:0000256" key="8">
    <source>
        <dbReference type="ARBA" id="ARBA00023136"/>
    </source>
</evidence>
<dbReference type="InterPro" id="IPR002457">
    <property type="entry name" value="GPCR_3_GABA_rcpt_B2"/>
</dbReference>
<evidence type="ECO:0000256" key="1">
    <source>
        <dbReference type="ARBA" id="ARBA00004651"/>
    </source>
</evidence>
<evidence type="ECO:0000256" key="13">
    <source>
        <dbReference type="SAM" id="Phobius"/>
    </source>
</evidence>
<feature type="transmembrane region" description="Helical" evidence="13">
    <location>
        <begin position="443"/>
        <end position="464"/>
    </location>
</feature>
<dbReference type="InterPro" id="IPR000337">
    <property type="entry name" value="GPCR_3"/>
</dbReference>
<feature type="transmembrane region" description="Helical" evidence="13">
    <location>
        <begin position="410"/>
        <end position="431"/>
    </location>
</feature>
<feature type="transmembrane region" description="Helical" evidence="13">
    <location>
        <begin position="485"/>
        <end position="506"/>
    </location>
</feature>
<dbReference type="InterPro" id="IPR028082">
    <property type="entry name" value="Peripla_BP_I"/>
</dbReference>
<comment type="similarity">
    <text evidence="2">Belongs to the G-protein coupled receptor 3 family. GABA-B receptor subfamily.</text>
</comment>
<dbReference type="CDD" id="cd06366">
    <property type="entry name" value="PBP1_GABAb_receptor"/>
    <property type="match status" value="1"/>
</dbReference>
<dbReference type="InterPro" id="IPR002455">
    <property type="entry name" value="GPCR3_GABA-B"/>
</dbReference>
<keyword evidence="16" id="KW-1185">Reference proteome</keyword>
<dbReference type="EMBL" id="VYZM01020528">
    <property type="protein sequence ID" value="NWU58017.1"/>
    <property type="molecule type" value="Genomic_DNA"/>
</dbReference>